<dbReference type="Proteomes" id="UP000516437">
    <property type="component" value="Chromosome 2"/>
</dbReference>
<sequence length="194" mass="21234">MAQPLSSVRGFTPSPRSGDYGVSRCCYSNRSHVMPRKKSHVTSLFSISPSYIAVTSSLGPLKGLRVSFGREGLEQNRDRGSRHGRVQQTWKPVSGLFGPLIRDSFSMVVSSYPFLLPKCLLGMYFLLCLKGHCSTAGTTCDSILFSLCRIGRRCYSRSPQLASSSYHAAVSSSSLPPPSQDDKMHKSRTSSTLS</sequence>
<reference evidence="2 3" key="1">
    <citation type="journal article" date="2019" name="Plant Biotechnol. J.">
        <title>The red bayberry genome and genetic basis of sex determination.</title>
        <authorList>
            <person name="Jia H.M."/>
            <person name="Jia H.J."/>
            <person name="Cai Q.L."/>
            <person name="Wang Y."/>
            <person name="Zhao H.B."/>
            <person name="Yang W.F."/>
            <person name="Wang G.Y."/>
            <person name="Li Y.H."/>
            <person name="Zhan D.L."/>
            <person name="Shen Y.T."/>
            <person name="Niu Q.F."/>
            <person name="Chang L."/>
            <person name="Qiu J."/>
            <person name="Zhao L."/>
            <person name="Xie H.B."/>
            <person name="Fu W.Y."/>
            <person name="Jin J."/>
            <person name="Li X.W."/>
            <person name="Jiao Y."/>
            <person name="Zhou C.C."/>
            <person name="Tu T."/>
            <person name="Chai C.Y."/>
            <person name="Gao J.L."/>
            <person name="Fan L.J."/>
            <person name="van de Weg E."/>
            <person name="Wang J.Y."/>
            <person name="Gao Z.S."/>
        </authorList>
    </citation>
    <scope>NUCLEOTIDE SEQUENCE [LARGE SCALE GENOMIC DNA]</scope>
    <source>
        <tissue evidence="2">Leaves</tissue>
    </source>
</reference>
<proteinExistence type="predicted"/>
<keyword evidence="3" id="KW-1185">Reference proteome</keyword>
<accession>A0A6A1W793</accession>
<evidence type="ECO:0000256" key="1">
    <source>
        <dbReference type="SAM" id="MobiDB-lite"/>
    </source>
</evidence>
<name>A0A6A1W793_9ROSI</name>
<evidence type="ECO:0000313" key="2">
    <source>
        <dbReference type="EMBL" id="KAB1221149.1"/>
    </source>
</evidence>
<comment type="caution">
    <text evidence="2">The sequence shown here is derived from an EMBL/GenBank/DDBJ whole genome shotgun (WGS) entry which is preliminary data.</text>
</comment>
<organism evidence="2 3">
    <name type="scientific">Morella rubra</name>
    <name type="common">Chinese bayberry</name>
    <dbReference type="NCBI Taxonomy" id="262757"/>
    <lineage>
        <taxon>Eukaryota</taxon>
        <taxon>Viridiplantae</taxon>
        <taxon>Streptophyta</taxon>
        <taxon>Embryophyta</taxon>
        <taxon>Tracheophyta</taxon>
        <taxon>Spermatophyta</taxon>
        <taxon>Magnoliopsida</taxon>
        <taxon>eudicotyledons</taxon>
        <taxon>Gunneridae</taxon>
        <taxon>Pentapetalae</taxon>
        <taxon>rosids</taxon>
        <taxon>fabids</taxon>
        <taxon>Fagales</taxon>
        <taxon>Myricaceae</taxon>
        <taxon>Morella</taxon>
    </lineage>
</organism>
<dbReference type="EMBL" id="RXIC02000020">
    <property type="protein sequence ID" value="KAB1221149.1"/>
    <property type="molecule type" value="Genomic_DNA"/>
</dbReference>
<feature type="region of interest" description="Disordered" evidence="1">
    <location>
        <begin position="169"/>
        <end position="194"/>
    </location>
</feature>
<evidence type="ECO:0000313" key="3">
    <source>
        <dbReference type="Proteomes" id="UP000516437"/>
    </source>
</evidence>
<gene>
    <name evidence="2" type="ORF">CJ030_MR2G012852</name>
</gene>
<protein>
    <submittedName>
        <fullName evidence="2">Uncharacterized protein</fullName>
    </submittedName>
</protein>
<dbReference type="AlphaFoldDB" id="A0A6A1W793"/>